<accession>W6MNZ2</accession>
<dbReference type="STRING" id="1382522.W6MNZ2"/>
<name>W6MNZ2_9ASCO</name>
<dbReference type="AlphaFoldDB" id="W6MNZ2"/>
<evidence type="ECO:0000256" key="1">
    <source>
        <dbReference type="ARBA" id="ARBA00023002"/>
    </source>
</evidence>
<dbReference type="GeneID" id="34521724"/>
<keyword evidence="5" id="KW-1185">Reference proteome</keyword>
<evidence type="ECO:0000259" key="3">
    <source>
        <dbReference type="Pfam" id="PF01370"/>
    </source>
</evidence>
<dbReference type="Pfam" id="PF01370">
    <property type="entry name" value="Epimerase"/>
    <property type="match status" value="1"/>
</dbReference>
<dbReference type="Gene3D" id="3.40.50.720">
    <property type="entry name" value="NAD(P)-binding Rossmann-like Domain"/>
    <property type="match status" value="1"/>
</dbReference>
<dbReference type="PANTHER" id="PTHR10366:SF564">
    <property type="entry name" value="STEROL-4-ALPHA-CARBOXYLATE 3-DEHYDROGENASE, DECARBOXYLATING"/>
    <property type="match status" value="1"/>
</dbReference>
<dbReference type="SUPFAM" id="SSF51735">
    <property type="entry name" value="NAD(P)-binding Rossmann-fold domains"/>
    <property type="match status" value="1"/>
</dbReference>
<organism evidence="4 5">
    <name type="scientific">Kuraishia capsulata CBS 1993</name>
    <dbReference type="NCBI Taxonomy" id="1382522"/>
    <lineage>
        <taxon>Eukaryota</taxon>
        <taxon>Fungi</taxon>
        <taxon>Dikarya</taxon>
        <taxon>Ascomycota</taxon>
        <taxon>Saccharomycotina</taxon>
        <taxon>Pichiomycetes</taxon>
        <taxon>Pichiales</taxon>
        <taxon>Pichiaceae</taxon>
        <taxon>Kuraishia</taxon>
    </lineage>
</organism>
<reference evidence="4" key="1">
    <citation type="submission" date="2013-12" db="EMBL/GenBank/DDBJ databases">
        <authorList>
            <person name="Genoscope - CEA"/>
        </authorList>
    </citation>
    <scope>NUCLEOTIDE SEQUENCE</scope>
    <source>
        <strain evidence="4">CBS 1993</strain>
    </source>
</reference>
<dbReference type="GO" id="GO:0016616">
    <property type="term" value="F:oxidoreductase activity, acting on the CH-OH group of donors, NAD or NADP as acceptor"/>
    <property type="evidence" value="ECO:0007669"/>
    <property type="project" value="TreeGrafter"/>
</dbReference>
<dbReference type="InterPro" id="IPR050425">
    <property type="entry name" value="NAD(P)_dehydrat-like"/>
</dbReference>
<keyword evidence="1" id="KW-0560">Oxidoreductase</keyword>
<comment type="similarity">
    <text evidence="2">Belongs to the NAD(P)-dependent epimerase/dehydratase family. Dihydroflavonol-4-reductase subfamily.</text>
</comment>
<evidence type="ECO:0000313" key="4">
    <source>
        <dbReference type="EMBL" id="CDK28346.1"/>
    </source>
</evidence>
<dbReference type="PANTHER" id="PTHR10366">
    <property type="entry name" value="NAD DEPENDENT EPIMERASE/DEHYDRATASE"/>
    <property type="match status" value="1"/>
</dbReference>
<sequence length="181" mass="19869">MSTVLISGASGYLALHIVSQLLKNGYTVIGTVKSSAKATILTGLFSEPRLSFEIVPDVGTPGAFDEVFQNHPDIEFVIHAAAVLPSGIDKDDYYHAFFETSVKSTTNIPESIRDFAPNVKHVVHTSSNAALQNFKYPSDPSAVVSEETWNETSWEDVKDFEPMAYSYSKAEAERSARSFVK</sequence>
<dbReference type="HOGENOM" id="CLU_007383_9_4_1"/>
<dbReference type="InterPro" id="IPR036291">
    <property type="entry name" value="NAD(P)-bd_dom_sf"/>
</dbReference>
<evidence type="ECO:0000256" key="2">
    <source>
        <dbReference type="ARBA" id="ARBA00023445"/>
    </source>
</evidence>
<dbReference type="RefSeq" id="XP_022460336.1">
    <property type="nucleotide sequence ID" value="XM_022601051.1"/>
</dbReference>
<proteinExistence type="inferred from homology"/>
<feature type="domain" description="NAD-dependent epimerase/dehydratase" evidence="3">
    <location>
        <begin position="4"/>
        <end position="178"/>
    </location>
</feature>
<dbReference type="Proteomes" id="UP000019384">
    <property type="component" value="Unassembled WGS sequence"/>
</dbReference>
<protein>
    <recommendedName>
        <fullName evidence="3">NAD-dependent epimerase/dehydratase domain-containing protein</fullName>
    </recommendedName>
</protein>
<dbReference type="InterPro" id="IPR001509">
    <property type="entry name" value="Epimerase_deHydtase"/>
</dbReference>
<dbReference type="EMBL" id="HG793129">
    <property type="protein sequence ID" value="CDK28346.1"/>
    <property type="molecule type" value="Genomic_DNA"/>
</dbReference>
<gene>
    <name evidence="4" type="ORF">KUCA_T00004328001</name>
</gene>
<dbReference type="OrthoDB" id="2735536at2759"/>
<reference evidence="4" key="2">
    <citation type="submission" date="2014-02" db="EMBL/GenBank/DDBJ databases">
        <title>Complete DNA sequence of /Kuraishia capsulata/ illustrates novel genomic features among budding yeasts (/Saccharomycotina/).</title>
        <authorList>
            <person name="Morales L."/>
            <person name="Noel B."/>
            <person name="Porcel B."/>
            <person name="Marcet-Houben M."/>
            <person name="Hullo M-F."/>
            <person name="Sacerdot C."/>
            <person name="Tekaia F."/>
            <person name="Leh-Louis V."/>
            <person name="Despons L."/>
            <person name="Khanna V."/>
            <person name="Aury J-M."/>
            <person name="Barbe V."/>
            <person name="Couloux A."/>
            <person name="Labadie K."/>
            <person name="Pelletier E."/>
            <person name="Souciet J-L."/>
            <person name="Boekhout T."/>
            <person name="Gabaldon T."/>
            <person name="Wincker P."/>
            <person name="Dujon B."/>
        </authorList>
    </citation>
    <scope>NUCLEOTIDE SEQUENCE</scope>
    <source>
        <strain evidence="4">CBS 1993</strain>
    </source>
</reference>
<evidence type="ECO:0000313" key="5">
    <source>
        <dbReference type="Proteomes" id="UP000019384"/>
    </source>
</evidence>